<feature type="coiled-coil region" evidence="5">
    <location>
        <begin position="221"/>
        <end position="346"/>
    </location>
</feature>
<evidence type="ECO:0000313" key="6">
    <source>
        <dbReference type="EMBL" id="KXA36756.1"/>
    </source>
</evidence>
<dbReference type="NCBIfam" id="NF041497">
    <property type="entry name" value="MobV"/>
    <property type="match status" value="1"/>
</dbReference>
<dbReference type="Pfam" id="PF01076">
    <property type="entry name" value="Mob_Pre"/>
    <property type="match status" value="1"/>
</dbReference>
<dbReference type="CDD" id="cd17242">
    <property type="entry name" value="MobM_relaxase"/>
    <property type="match status" value="1"/>
</dbReference>
<sequence>MIFAKVLESREPQTNQKASGRALNLKLAWNTQKNKMSDVKGKEMEQERKGRIKNDEIDLKRTNLNFDLVEDERHLYHRVKDRVDYYKEQGSRVQKNSVVMYSNIITLSKEEADRMGETRTKHYFKTCKDYFSERFGEANIVSAKVHMDESAPHMHLHFIPVNHQGRLSARTAMNRQAINHIHDELTTHLCQQGFDVERGSTDDNKTYIQDIHEYKKKAKVLSELDQQIETKKQLLRDINDLHDEKEHLTRDIQNLKRKNHFLQEDSQQAQEDIDLYKQLRANSRDDFEKDEEKYQKEIKAYEASLSGLRMNYRDLDKRNQHLTTQNNQLEHHLDMLNARHQAMNDMVRNDTRILFAGLRCALKDMNIELSAEIKYQRMPEVGIDPDTVDQGALTHAYQGDVSGIDHHIRKASAPIKKETENDLELE</sequence>
<protein>
    <recommendedName>
        <fullName evidence="4">Mobilization protein</fullName>
    </recommendedName>
    <alternativeName>
        <fullName evidence="3">Plasmid recombinase</fullName>
    </alternativeName>
</protein>
<evidence type="ECO:0000256" key="5">
    <source>
        <dbReference type="SAM" id="Coils"/>
    </source>
</evidence>
<reference evidence="6 7" key="1">
    <citation type="submission" date="2016-01" db="EMBL/GenBank/DDBJ databases">
        <authorList>
            <person name="Mitreva M."/>
            <person name="Pepin K.H."/>
            <person name="Mihindukulasuriya K.A."/>
            <person name="Fulton R."/>
            <person name="Fronick C."/>
            <person name="O'Laughlin M."/>
            <person name="Miner T."/>
            <person name="Herter B."/>
            <person name="Rosa B.A."/>
            <person name="Cordes M."/>
            <person name="Tomlinson C."/>
            <person name="Wollam A."/>
            <person name="Palsikar V.B."/>
            <person name="Mardis E.R."/>
            <person name="Wilson R.K."/>
        </authorList>
    </citation>
    <scope>NUCLEOTIDE SEQUENCE [LARGE SCALE GENOMIC DNA]</scope>
    <source>
        <strain evidence="6 7">MJR7738</strain>
    </source>
</reference>
<dbReference type="Gene3D" id="3.30.930.30">
    <property type="match status" value="1"/>
</dbReference>
<dbReference type="AlphaFoldDB" id="A0ABD4EDJ1"/>
<dbReference type="EMBL" id="LRQI01000086">
    <property type="protein sequence ID" value="KXA36756.1"/>
    <property type="molecule type" value="Genomic_DNA"/>
</dbReference>
<dbReference type="InterPro" id="IPR001668">
    <property type="entry name" value="Mob_Pre"/>
</dbReference>
<organism evidence="6 7">
    <name type="scientific">Staphylococcus lugdunensis</name>
    <dbReference type="NCBI Taxonomy" id="28035"/>
    <lineage>
        <taxon>Bacteria</taxon>
        <taxon>Bacillati</taxon>
        <taxon>Bacillota</taxon>
        <taxon>Bacilli</taxon>
        <taxon>Bacillales</taxon>
        <taxon>Staphylococcaceae</taxon>
        <taxon>Staphylococcus</taxon>
    </lineage>
</organism>
<proteinExistence type="inferred from homology"/>
<evidence type="ECO:0000256" key="2">
    <source>
        <dbReference type="ARBA" id="ARBA00010657"/>
    </source>
</evidence>
<keyword evidence="5" id="KW-0175">Coiled coil</keyword>
<comment type="similarity">
    <text evidence="2">Belongs to the plasmid mobilization pre family.</text>
</comment>
<accession>A0ABD4EDJ1</accession>
<evidence type="ECO:0000256" key="3">
    <source>
        <dbReference type="ARBA" id="ARBA00029953"/>
    </source>
</evidence>
<evidence type="ECO:0000256" key="1">
    <source>
        <dbReference type="ARBA" id="ARBA00002445"/>
    </source>
</evidence>
<comment type="caution">
    <text evidence="6">The sequence shown here is derived from an EMBL/GenBank/DDBJ whole genome shotgun (WGS) entry which is preliminary data.</text>
</comment>
<evidence type="ECO:0000313" key="7">
    <source>
        <dbReference type="Proteomes" id="UP000070063"/>
    </source>
</evidence>
<comment type="function">
    <text evidence="1">The interaction of the RSA site and the PRE protein may not only serves a function in plasmid maintenance, but may also contributes to the distribution of small antibiotic resistance plasmids among Gram-positive bacteria.</text>
</comment>
<gene>
    <name evidence="6" type="ORF">HMPREF3225_02085</name>
</gene>
<name>A0ABD4EDJ1_STALU</name>
<dbReference type="Proteomes" id="UP000070063">
    <property type="component" value="Unassembled WGS sequence"/>
</dbReference>
<evidence type="ECO:0000256" key="4">
    <source>
        <dbReference type="ARBA" id="ARBA00031709"/>
    </source>
</evidence>